<dbReference type="Pfam" id="PF01202">
    <property type="entry name" value="SKI"/>
    <property type="match status" value="1"/>
</dbReference>
<keyword evidence="6 9" id="KW-0418">Kinase</keyword>
<accession>A0ABN3MCN9</accession>
<dbReference type="PANTHER" id="PTHR43442:SF3">
    <property type="entry name" value="GLUCONOKINASE-RELATED"/>
    <property type="match status" value="1"/>
</dbReference>
<keyword evidence="4 9" id="KW-0808">Transferase</keyword>
<name>A0ABN3MCN9_9ACTN</name>
<sequence>MVMGVSGSGKTTVGQSLAQSLDVPFAEADDFHPPENVAKMRAGIALDDEDRAPWLVTIAEWLLEQRPRGGVITCSALKRRYRERLAAAAPSVFFIHLHGSAELIARRINARRGHFMPVSLLQSQLDTLEPLAADERGALVPVSGTVEETTRLALAAVRQR</sequence>
<evidence type="ECO:0000256" key="9">
    <source>
        <dbReference type="RuleBase" id="RU363066"/>
    </source>
</evidence>
<dbReference type="SUPFAM" id="SSF52540">
    <property type="entry name" value="P-loop containing nucleoside triphosphate hydrolases"/>
    <property type="match status" value="1"/>
</dbReference>
<evidence type="ECO:0000256" key="4">
    <source>
        <dbReference type="ARBA" id="ARBA00022679"/>
    </source>
</evidence>
<proteinExistence type="inferred from homology"/>
<reference evidence="10 11" key="1">
    <citation type="journal article" date="2019" name="Int. J. Syst. Evol. Microbiol.">
        <title>The Global Catalogue of Microorganisms (GCM) 10K type strain sequencing project: providing services to taxonomists for standard genome sequencing and annotation.</title>
        <authorList>
            <consortium name="The Broad Institute Genomics Platform"/>
            <consortium name="The Broad Institute Genome Sequencing Center for Infectious Disease"/>
            <person name="Wu L."/>
            <person name="Ma J."/>
        </authorList>
    </citation>
    <scope>NUCLEOTIDE SEQUENCE [LARGE SCALE GENOMIC DNA]</scope>
    <source>
        <strain evidence="10 11">JCM 5062</strain>
    </source>
</reference>
<dbReference type="Proteomes" id="UP001499942">
    <property type="component" value="Unassembled WGS sequence"/>
</dbReference>
<dbReference type="InterPro" id="IPR027417">
    <property type="entry name" value="P-loop_NTPase"/>
</dbReference>
<comment type="catalytic activity">
    <reaction evidence="8 9">
        <text>D-gluconate + ATP = 6-phospho-D-gluconate + ADP + H(+)</text>
        <dbReference type="Rhea" id="RHEA:19433"/>
        <dbReference type="ChEBI" id="CHEBI:15378"/>
        <dbReference type="ChEBI" id="CHEBI:18391"/>
        <dbReference type="ChEBI" id="CHEBI:30616"/>
        <dbReference type="ChEBI" id="CHEBI:58759"/>
        <dbReference type="ChEBI" id="CHEBI:456216"/>
        <dbReference type="EC" id="2.7.1.12"/>
    </reaction>
</comment>
<evidence type="ECO:0000256" key="5">
    <source>
        <dbReference type="ARBA" id="ARBA00022741"/>
    </source>
</evidence>
<dbReference type="EC" id="2.7.1.12" evidence="3 9"/>
<dbReference type="PANTHER" id="PTHR43442">
    <property type="entry name" value="GLUCONOKINASE-RELATED"/>
    <property type="match status" value="1"/>
</dbReference>
<keyword evidence="11" id="KW-1185">Reference proteome</keyword>
<organism evidence="10 11">
    <name type="scientific">Streptomyces gobitricini</name>
    <dbReference type="NCBI Taxonomy" id="68211"/>
    <lineage>
        <taxon>Bacteria</taxon>
        <taxon>Bacillati</taxon>
        <taxon>Actinomycetota</taxon>
        <taxon>Actinomycetes</taxon>
        <taxon>Kitasatosporales</taxon>
        <taxon>Streptomycetaceae</taxon>
        <taxon>Streptomyces</taxon>
    </lineage>
</organism>
<evidence type="ECO:0000256" key="8">
    <source>
        <dbReference type="ARBA" id="ARBA00048090"/>
    </source>
</evidence>
<dbReference type="InterPro" id="IPR031322">
    <property type="entry name" value="Shikimate/glucono_kinase"/>
</dbReference>
<comment type="similarity">
    <text evidence="2 9">Belongs to the gluconokinase GntK/GntV family.</text>
</comment>
<keyword evidence="7 9" id="KW-0067">ATP-binding</keyword>
<comment type="pathway">
    <text evidence="1">Carbohydrate acid metabolism.</text>
</comment>
<keyword evidence="5 9" id="KW-0547">Nucleotide-binding</keyword>
<evidence type="ECO:0000256" key="2">
    <source>
        <dbReference type="ARBA" id="ARBA00008420"/>
    </source>
</evidence>
<evidence type="ECO:0000256" key="1">
    <source>
        <dbReference type="ARBA" id="ARBA00004761"/>
    </source>
</evidence>
<evidence type="ECO:0000256" key="7">
    <source>
        <dbReference type="ARBA" id="ARBA00022840"/>
    </source>
</evidence>
<dbReference type="EMBL" id="BAAASR010000018">
    <property type="protein sequence ID" value="GAA2499775.1"/>
    <property type="molecule type" value="Genomic_DNA"/>
</dbReference>
<dbReference type="NCBIfam" id="TIGR01313">
    <property type="entry name" value="therm_gnt_kin"/>
    <property type="match status" value="1"/>
</dbReference>
<evidence type="ECO:0000256" key="6">
    <source>
        <dbReference type="ARBA" id="ARBA00022777"/>
    </source>
</evidence>
<protein>
    <recommendedName>
        <fullName evidence="3 9">Gluconokinase</fullName>
        <ecNumber evidence="3 9">2.7.1.12</ecNumber>
    </recommendedName>
</protein>
<evidence type="ECO:0000256" key="3">
    <source>
        <dbReference type="ARBA" id="ARBA00012054"/>
    </source>
</evidence>
<dbReference type="CDD" id="cd02021">
    <property type="entry name" value="GntK"/>
    <property type="match status" value="1"/>
</dbReference>
<dbReference type="InterPro" id="IPR006001">
    <property type="entry name" value="Therm_gnt_kin"/>
</dbReference>
<comment type="caution">
    <text evidence="10">The sequence shown here is derived from an EMBL/GenBank/DDBJ whole genome shotgun (WGS) entry which is preliminary data.</text>
</comment>
<evidence type="ECO:0000313" key="10">
    <source>
        <dbReference type="EMBL" id="GAA2499775.1"/>
    </source>
</evidence>
<gene>
    <name evidence="10" type="ORF">GCM10010393_35190</name>
</gene>
<evidence type="ECO:0000313" key="11">
    <source>
        <dbReference type="Proteomes" id="UP001499942"/>
    </source>
</evidence>
<dbReference type="Gene3D" id="3.40.50.300">
    <property type="entry name" value="P-loop containing nucleotide triphosphate hydrolases"/>
    <property type="match status" value="1"/>
</dbReference>